<feature type="chain" id="PRO_5002655700" evidence="6">
    <location>
        <begin position="20"/>
        <end position="409"/>
    </location>
</feature>
<accession>A3LYK2</accession>
<proteinExistence type="predicted"/>
<evidence type="ECO:0000256" key="3">
    <source>
        <dbReference type="ARBA" id="ARBA00022525"/>
    </source>
</evidence>
<evidence type="ECO:0000313" key="8">
    <source>
        <dbReference type="EMBL" id="ABN67654.2"/>
    </source>
</evidence>
<feature type="domain" description="Hyphally-regulated cell wall protein N-terminal" evidence="7">
    <location>
        <begin position="11"/>
        <end position="337"/>
    </location>
</feature>
<organism evidence="8 9">
    <name type="scientific">Scheffersomyces stipitis (strain ATCC 58785 / CBS 6054 / NBRC 10063 / NRRL Y-11545)</name>
    <name type="common">Yeast</name>
    <name type="synonym">Pichia stipitis</name>
    <dbReference type="NCBI Taxonomy" id="322104"/>
    <lineage>
        <taxon>Eukaryota</taxon>
        <taxon>Fungi</taxon>
        <taxon>Dikarya</taxon>
        <taxon>Ascomycota</taxon>
        <taxon>Saccharomycotina</taxon>
        <taxon>Pichiomycetes</taxon>
        <taxon>Debaryomycetaceae</taxon>
        <taxon>Scheffersomyces</taxon>
    </lineage>
</organism>
<feature type="signal peptide" evidence="6">
    <location>
        <begin position="1"/>
        <end position="19"/>
    </location>
</feature>
<dbReference type="OrthoDB" id="4022214at2759"/>
<dbReference type="EMBL" id="CP000500">
    <property type="protein sequence ID" value="ABN67654.2"/>
    <property type="molecule type" value="Genomic_DNA"/>
</dbReference>
<keyword evidence="5" id="KW-0325">Glycoprotein</keyword>
<dbReference type="InterPro" id="IPR008440">
    <property type="entry name" value="Agglutinin-like_ALS_rpt"/>
</dbReference>
<evidence type="ECO:0000256" key="1">
    <source>
        <dbReference type="ARBA" id="ARBA00004191"/>
    </source>
</evidence>
<evidence type="ECO:0000256" key="4">
    <source>
        <dbReference type="ARBA" id="ARBA00022729"/>
    </source>
</evidence>
<keyword evidence="2" id="KW-0134">Cell wall</keyword>
<evidence type="ECO:0000256" key="2">
    <source>
        <dbReference type="ARBA" id="ARBA00022512"/>
    </source>
</evidence>
<dbReference type="InParanoid" id="A3LYK2"/>
<keyword evidence="4 6" id="KW-0732">Signal</keyword>
<gene>
    <name evidence="8" type="primary">HYR6.2</name>
    <name evidence="8" type="ORF">PICST_3402</name>
</gene>
<dbReference type="KEGG" id="pic:PICST_3402"/>
<keyword evidence="8" id="KW-0378">Hydrolase</keyword>
<dbReference type="GO" id="GO:0004308">
    <property type="term" value="F:exo-alpha-sialidase activity"/>
    <property type="evidence" value="ECO:0007669"/>
    <property type="project" value="UniProtKB-EC"/>
</dbReference>
<keyword evidence="9" id="KW-1185">Reference proteome</keyword>
<dbReference type="AlphaFoldDB" id="A3LYK2"/>
<dbReference type="RefSeq" id="XP_001385683.2">
    <property type="nucleotide sequence ID" value="XM_001385646.1"/>
</dbReference>
<dbReference type="GO" id="GO:0007155">
    <property type="term" value="P:cell adhesion"/>
    <property type="evidence" value="ECO:0007669"/>
    <property type="project" value="InterPro"/>
</dbReference>
<dbReference type="InterPro" id="IPR021031">
    <property type="entry name" value="Hyphal-reg_cell_wall_N"/>
</dbReference>
<protein>
    <submittedName>
        <fullName evidence="8">Hyphally regulated cell wall protein</fullName>
        <ecNumber evidence="8">3.2.1.18</ecNumber>
    </submittedName>
</protein>
<keyword evidence="8" id="KW-0326">Glycosidase</keyword>
<dbReference type="GeneID" id="4840202"/>
<keyword evidence="3" id="KW-0964">Secreted</keyword>
<comment type="subcellular location">
    <subcellularLocation>
        <location evidence="1">Secreted</location>
        <location evidence="1">Cell wall</location>
    </subcellularLocation>
</comment>
<dbReference type="EC" id="3.2.1.18" evidence="8"/>
<reference evidence="8 9" key="1">
    <citation type="journal article" date="2007" name="Nat. Biotechnol.">
        <title>Genome sequence of the lignocellulose-bioconverting and xylose-fermenting yeast Pichia stipitis.</title>
        <authorList>
            <person name="Jeffries T.W."/>
            <person name="Grigoriev I.V."/>
            <person name="Grimwood J."/>
            <person name="Laplaza J.M."/>
            <person name="Aerts A."/>
            <person name="Salamov A."/>
            <person name="Schmutz J."/>
            <person name="Lindquist E."/>
            <person name="Dehal P."/>
            <person name="Shapiro H."/>
            <person name="Jin Y.S."/>
            <person name="Passoth V."/>
            <person name="Richardson P.M."/>
        </authorList>
    </citation>
    <scope>NUCLEOTIDE SEQUENCE [LARGE SCALE GENOMIC DNA]</scope>
    <source>
        <strain evidence="9">ATCC 58785 / CBS 6054 / NBRC 10063 / NRRL Y-11545</strain>
    </source>
</reference>
<evidence type="ECO:0000259" key="7">
    <source>
        <dbReference type="Pfam" id="PF11765"/>
    </source>
</evidence>
<dbReference type="OMA" id="ANGSHKI"/>
<dbReference type="Pfam" id="PF11765">
    <property type="entry name" value="Hyphal_reg_CWP"/>
    <property type="match status" value="1"/>
</dbReference>
<dbReference type="Proteomes" id="UP000002258">
    <property type="component" value="Chromosome 6"/>
</dbReference>
<evidence type="ECO:0000256" key="6">
    <source>
        <dbReference type="SAM" id="SignalP"/>
    </source>
</evidence>
<feature type="non-terminal residue" evidence="8">
    <location>
        <position position="409"/>
    </location>
</feature>
<evidence type="ECO:0000313" key="9">
    <source>
        <dbReference type="Proteomes" id="UP000002258"/>
    </source>
</evidence>
<dbReference type="HOGENOM" id="CLU_006199_3_1_1"/>
<name>A3LYK2_PICST</name>
<dbReference type="Pfam" id="PF05792">
    <property type="entry name" value="Candida_ALS"/>
    <property type="match status" value="2"/>
</dbReference>
<evidence type="ECO:0000256" key="5">
    <source>
        <dbReference type="ARBA" id="ARBA00023180"/>
    </source>
</evidence>
<sequence length="409" mass="44143">MLLFRSLVRVFLFATVALAFTVQKPKVDRGSINLSIGDITIQSGSFWSIFDNTVSIFKGDLWVQKNAGFFITSTNKLIGLKVELASGFGSIRNDGLIVFNSLVSITPSFYKLIGKSFLNSGEIFLVSSGYGVPTAALLAPIWKNTGSLTFFQNKRNNGVVSLGAPGLKIENWGQICLFNELYKQTTHIFGDGCITADQDSSIFFSNCLLDIDSRQTVYLADSRSSVRAVALAKPKTFKVAGFGNGNKIGLDLPLISPFSKSVIYNAKTGILSLRVKGFWGQDFNIGLGYNSNKFKITTDNSLGLLSVPWGAVYYDGPVPNKQIPSNCQPCKPYPSPPTTTTTKTNAQTTKTSTWTGTFTTTVTETDTPGGTDTVIVEVPSTPNSQTTLTSTWTGTFTTTVTETDTPGGT</sequence>
<dbReference type="GO" id="GO:0009277">
    <property type="term" value="C:fungal-type cell wall"/>
    <property type="evidence" value="ECO:0007669"/>
    <property type="project" value="UniProtKB-ARBA"/>
</dbReference>